<accession>B6BJ64</accession>
<comment type="caution">
    <text evidence="1">The sequence shown here is derived from an EMBL/GenBank/DDBJ whole genome shotgun (WGS) entry which is preliminary data.</text>
</comment>
<protein>
    <recommendedName>
        <fullName evidence="3">Lipoprotein</fullName>
    </recommendedName>
</protein>
<dbReference type="EMBL" id="AFRZ01000001">
    <property type="protein sequence ID" value="EHP30579.1"/>
    <property type="molecule type" value="Genomic_DNA"/>
</dbReference>
<gene>
    <name evidence="1" type="ORF">SMGD1_2056</name>
</gene>
<dbReference type="eggNOG" id="ENOG50331BY">
    <property type="taxonomic scope" value="Bacteria"/>
</dbReference>
<dbReference type="PROSITE" id="PS51257">
    <property type="entry name" value="PROKAR_LIPOPROTEIN"/>
    <property type="match status" value="1"/>
</dbReference>
<sequence>MIRLVFILIFPLLFVGCSHPPKKYNERHYQTLLCNELDGEMEYVLKDRTRVDCLTDEYAIEVDFAKKWAEGIGQSLHYAHMTGKKPAVGFIMNDDKDQRYFKRLNTLAEKYQIKIFVIEK</sequence>
<evidence type="ECO:0000313" key="1">
    <source>
        <dbReference type="EMBL" id="EHP30579.1"/>
    </source>
</evidence>
<dbReference type="OrthoDB" id="5457266at2"/>
<dbReference type="AlphaFoldDB" id="B6BJ64"/>
<dbReference type="HOGENOM" id="CLU_136106_0_0_7"/>
<evidence type="ECO:0000313" key="2">
    <source>
        <dbReference type="Proteomes" id="UP000006431"/>
    </source>
</evidence>
<dbReference type="RefSeq" id="WP_008335742.1">
    <property type="nucleotide sequence ID" value="NZ_AFRZ01000001.1"/>
</dbReference>
<proteinExistence type="predicted"/>
<name>B6BJ64_SULGG</name>
<dbReference type="STRING" id="929558.SMGD1_2056"/>
<dbReference type="PATRIC" id="fig|929558.5.peg.2046"/>
<keyword evidence="2" id="KW-1185">Reference proteome</keyword>
<evidence type="ECO:0008006" key="3">
    <source>
        <dbReference type="Google" id="ProtNLM"/>
    </source>
</evidence>
<dbReference type="Proteomes" id="UP000006431">
    <property type="component" value="Unassembled WGS sequence"/>
</dbReference>
<accession>H1FX83</accession>
<organism evidence="1 2">
    <name type="scientific">Sulfurimonas gotlandica (strain DSM 19862 / JCM 16533 / GD1)</name>
    <dbReference type="NCBI Taxonomy" id="929558"/>
    <lineage>
        <taxon>Bacteria</taxon>
        <taxon>Pseudomonadati</taxon>
        <taxon>Campylobacterota</taxon>
        <taxon>Epsilonproteobacteria</taxon>
        <taxon>Campylobacterales</taxon>
        <taxon>Sulfurimonadaceae</taxon>
        <taxon>Sulfurimonas</taxon>
    </lineage>
</organism>
<reference evidence="1 2" key="1">
    <citation type="journal article" date="2012" name="Proc. Natl. Acad. Sci. U.S.A.">
        <title>Genome and physiology of a model Epsilonproteobacterium responsible for sulfide detoxification in marine oxygen depletion zones.</title>
        <authorList>
            <person name="Grote J."/>
            <person name="Schott T."/>
            <person name="Bruckner C.G."/>
            <person name="Glockner F.O."/>
            <person name="Jost G."/>
            <person name="Teeling H."/>
            <person name="Labrenz M."/>
            <person name="Jurgens K."/>
        </authorList>
    </citation>
    <scope>NUCLEOTIDE SEQUENCE [LARGE SCALE GENOMIC DNA]</scope>
    <source>
        <strain evidence="1 2">GD1</strain>
    </source>
</reference>